<keyword evidence="2" id="KW-0460">Magnesium</keyword>
<dbReference type="SUPFAM" id="SSF54826">
    <property type="entry name" value="Enolase N-terminal domain-like"/>
    <property type="match status" value="1"/>
</dbReference>
<evidence type="ECO:0000313" key="5">
    <source>
        <dbReference type="EMBL" id="MBO1519561.1"/>
    </source>
</evidence>
<name>A0ABS3NG61_9GAMM</name>
<dbReference type="PANTHER" id="PTHR48073:SF2">
    <property type="entry name" value="O-SUCCINYLBENZOATE SYNTHASE"/>
    <property type="match status" value="1"/>
</dbReference>
<organism evidence="5 6">
    <name type="scientific">Oceanisphaera pacifica</name>
    <dbReference type="NCBI Taxonomy" id="2818389"/>
    <lineage>
        <taxon>Bacteria</taxon>
        <taxon>Pseudomonadati</taxon>
        <taxon>Pseudomonadota</taxon>
        <taxon>Gammaproteobacteria</taxon>
        <taxon>Aeromonadales</taxon>
        <taxon>Aeromonadaceae</taxon>
        <taxon>Oceanisphaera</taxon>
    </lineage>
</organism>
<evidence type="ECO:0000313" key="6">
    <source>
        <dbReference type="Proteomes" id="UP000664882"/>
    </source>
</evidence>
<dbReference type="InterPro" id="IPR036849">
    <property type="entry name" value="Enolase-like_C_sf"/>
</dbReference>
<gene>
    <name evidence="5" type="ORF">J3U76_07980</name>
</gene>
<dbReference type="EMBL" id="JAGDFX010000008">
    <property type="protein sequence ID" value="MBO1519561.1"/>
    <property type="molecule type" value="Genomic_DNA"/>
</dbReference>
<keyword evidence="6" id="KW-1185">Reference proteome</keyword>
<evidence type="ECO:0000256" key="3">
    <source>
        <dbReference type="ARBA" id="ARBA00023239"/>
    </source>
</evidence>
<accession>A0ABS3NG61</accession>
<keyword evidence="1" id="KW-0479">Metal-binding</keyword>
<evidence type="ECO:0000256" key="2">
    <source>
        <dbReference type="ARBA" id="ARBA00022842"/>
    </source>
</evidence>
<dbReference type="InterPro" id="IPR029017">
    <property type="entry name" value="Enolase-like_N"/>
</dbReference>
<evidence type="ECO:0000256" key="1">
    <source>
        <dbReference type="ARBA" id="ARBA00022723"/>
    </source>
</evidence>
<dbReference type="InterPro" id="IPR041338">
    <property type="entry name" value="OSBS_N"/>
</dbReference>
<dbReference type="SUPFAM" id="SSF51604">
    <property type="entry name" value="Enolase C-terminal domain-like"/>
    <property type="match status" value="1"/>
</dbReference>
<dbReference type="Pfam" id="PF21508">
    <property type="entry name" value="MenC_N"/>
    <property type="match status" value="1"/>
</dbReference>
<keyword evidence="3" id="KW-0456">Lyase</keyword>
<dbReference type="Proteomes" id="UP000664882">
    <property type="component" value="Unassembled WGS sequence"/>
</dbReference>
<dbReference type="RefSeq" id="WP_208005443.1">
    <property type="nucleotide sequence ID" value="NZ_JAGDFX010000008.1"/>
</dbReference>
<protein>
    <submittedName>
        <fullName evidence="5">O-succinylbenzoic acid (OSB) synthetase</fullName>
    </submittedName>
</protein>
<dbReference type="Gene3D" id="3.20.20.120">
    <property type="entry name" value="Enolase-like C-terminal domain"/>
    <property type="match status" value="1"/>
</dbReference>
<comment type="caution">
    <text evidence="5">The sequence shown here is derived from an EMBL/GenBank/DDBJ whole genome shotgun (WGS) entry which is preliminary data.</text>
</comment>
<evidence type="ECO:0000259" key="4">
    <source>
        <dbReference type="Pfam" id="PF21508"/>
    </source>
</evidence>
<proteinExistence type="predicted"/>
<feature type="domain" description="OSBS enolase-like N-terminal" evidence="4">
    <location>
        <begin position="2"/>
        <end position="88"/>
    </location>
</feature>
<dbReference type="PANTHER" id="PTHR48073">
    <property type="entry name" value="O-SUCCINYLBENZOATE SYNTHASE-RELATED"/>
    <property type="match status" value="1"/>
</dbReference>
<reference evidence="5 6" key="1">
    <citation type="submission" date="2021-03" db="EMBL/GenBank/DDBJ databases">
        <title>Oceanisphaera sp. nov., isolated from the intestine.</title>
        <authorList>
            <person name="Zhao L.-H."/>
            <person name="Shi L.-F."/>
        </authorList>
    </citation>
    <scope>NUCLEOTIDE SEQUENCE [LARGE SCALE GENOMIC DNA]</scope>
    <source>
        <strain evidence="5 6">DM8</strain>
    </source>
</reference>
<dbReference type="Gene3D" id="3.30.390.10">
    <property type="entry name" value="Enolase-like, N-terminal domain"/>
    <property type="match status" value="1"/>
</dbReference>
<sequence length="311" mass="34436">MQITTYRYQLPLTMTRVIDNTTLVQRTGFYINIDGFWGEIAPPPAASAESLLAIEEDLRLACQRLRNGLPHRATTAAVQFGIDCALAQVSSALSNNEDSASTLPLLEGPRDPIVRAWRCRRIQPNRACLTLTGDVQYDAGLVRELCLLAPYVRLVLDAGGHLTAEQLLGLWQRVDRQRIDWLLDPASDMATGQHLAQQYQMPVAFDLVRYANDTKSIRLPAPFAELNAVVLRPAQIGGLNDCQQLVTHAHRQGLEVIIGDSLQTRLGQQQLARLSQAWNPGVEAALGRCRYLLDTQVNDLGQPDITQLTPV</sequence>